<dbReference type="SUPFAM" id="SSF53335">
    <property type="entry name" value="S-adenosyl-L-methionine-dependent methyltransferases"/>
    <property type="match status" value="1"/>
</dbReference>
<keyword evidence="5 6" id="KW-0819">tRNA processing</keyword>
<comment type="function">
    <text evidence="6">Specifically methylates the adenine in position 37 of tRNA(1)(Val) (anticodon cmo5UAC).</text>
</comment>
<dbReference type="Pfam" id="PF05175">
    <property type="entry name" value="MTS"/>
    <property type="match status" value="1"/>
</dbReference>
<dbReference type="OrthoDB" id="5383291at2"/>
<dbReference type="Proteomes" id="UP000199527">
    <property type="component" value="Unassembled WGS sequence"/>
</dbReference>
<protein>
    <recommendedName>
        <fullName evidence="6">tRNA1(Val) (adenine(37)-N6)-methyltransferase</fullName>
        <ecNumber evidence="6">2.1.1.223</ecNumber>
    </recommendedName>
    <alternativeName>
        <fullName evidence="6">tRNA m6A37 methyltransferase</fullName>
    </alternativeName>
</protein>
<accession>A0A1G8T4F8</accession>
<dbReference type="GO" id="GO:0016430">
    <property type="term" value="F:tRNA (adenine-N6)-methyltransferase activity"/>
    <property type="evidence" value="ECO:0007669"/>
    <property type="project" value="UniProtKB-UniRule"/>
</dbReference>
<evidence type="ECO:0000256" key="6">
    <source>
        <dbReference type="HAMAP-Rule" id="MF_01872"/>
    </source>
</evidence>
<dbReference type="GO" id="GO:0032259">
    <property type="term" value="P:methylation"/>
    <property type="evidence" value="ECO:0007669"/>
    <property type="project" value="UniProtKB-KW"/>
</dbReference>
<evidence type="ECO:0000256" key="3">
    <source>
        <dbReference type="ARBA" id="ARBA00022679"/>
    </source>
</evidence>
<evidence type="ECO:0000313" key="9">
    <source>
        <dbReference type="Proteomes" id="UP000199527"/>
    </source>
</evidence>
<keyword evidence="4 6" id="KW-0949">S-adenosyl-L-methionine</keyword>
<dbReference type="PANTHER" id="PTHR47739:SF1">
    <property type="entry name" value="TRNA1(VAL) (ADENINE(37)-N6)-METHYLTRANSFERASE"/>
    <property type="match status" value="1"/>
</dbReference>
<proteinExistence type="inferred from homology"/>
<dbReference type="InterPro" id="IPR050210">
    <property type="entry name" value="tRNA_Adenine-N(6)_MTase"/>
</dbReference>
<name>A0A1G8T4F8_9GAMM</name>
<gene>
    <name evidence="8" type="ORF">SAMN04488540_107103</name>
</gene>
<feature type="domain" description="Methyltransferase small" evidence="7">
    <location>
        <begin position="33"/>
        <end position="116"/>
    </location>
</feature>
<comment type="catalytic activity">
    <reaction evidence="6">
        <text>adenosine(37) in tRNA1(Val) + S-adenosyl-L-methionine = N(6)-methyladenosine(37) in tRNA1(Val) + S-adenosyl-L-homocysteine + H(+)</text>
        <dbReference type="Rhea" id="RHEA:43160"/>
        <dbReference type="Rhea" id="RHEA-COMP:10369"/>
        <dbReference type="Rhea" id="RHEA-COMP:10370"/>
        <dbReference type="ChEBI" id="CHEBI:15378"/>
        <dbReference type="ChEBI" id="CHEBI:57856"/>
        <dbReference type="ChEBI" id="CHEBI:59789"/>
        <dbReference type="ChEBI" id="CHEBI:74411"/>
        <dbReference type="ChEBI" id="CHEBI:74449"/>
        <dbReference type="EC" id="2.1.1.223"/>
    </reaction>
</comment>
<keyword evidence="9" id="KW-1185">Reference proteome</keyword>
<evidence type="ECO:0000313" key="8">
    <source>
        <dbReference type="EMBL" id="SDJ36294.1"/>
    </source>
</evidence>
<dbReference type="PROSITE" id="PS00092">
    <property type="entry name" value="N6_MTASE"/>
    <property type="match status" value="1"/>
</dbReference>
<dbReference type="RefSeq" id="WP_090365181.1">
    <property type="nucleotide sequence ID" value="NZ_FNEM01000007.1"/>
</dbReference>
<evidence type="ECO:0000256" key="5">
    <source>
        <dbReference type="ARBA" id="ARBA00022694"/>
    </source>
</evidence>
<comment type="subcellular location">
    <subcellularLocation>
        <location evidence="6">Cytoplasm</location>
    </subcellularLocation>
</comment>
<dbReference type="AlphaFoldDB" id="A0A1G8T4F8"/>
<comment type="similarity">
    <text evidence="6">Belongs to the methyltransferase superfamily. tRNA (adenine-N(6)-)-methyltransferase family.</text>
</comment>
<dbReference type="PANTHER" id="PTHR47739">
    <property type="entry name" value="TRNA1(VAL) (ADENINE(37)-N6)-METHYLTRANSFERASE"/>
    <property type="match status" value="1"/>
</dbReference>
<evidence type="ECO:0000256" key="4">
    <source>
        <dbReference type="ARBA" id="ARBA00022691"/>
    </source>
</evidence>
<dbReference type="EMBL" id="FNEM01000007">
    <property type="protein sequence ID" value="SDJ36294.1"/>
    <property type="molecule type" value="Genomic_DNA"/>
</dbReference>
<dbReference type="HAMAP" id="MF_01872">
    <property type="entry name" value="tRNA_methyltr_YfiC"/>
    <property type="match status" value="1"/>
</dbReference>
<dbReference type="InterPro" id="IPR007848">
    <property type="entry name" value="Small_mtfrase_dom"/>
</dbReference>
<dbReference type="CDD" id="cd02440">
    <property type="entry name" value="AdoMet_MTases"/>
    <property type="match status" value="1"/>
</dbReference>
<dbReference type="InterPro" id="IPR022882">
    <property type="entry name" value="tRNA_adenine-N6_MeTrfase"/>
</dbReference>
<dbReference type="Gene3D" id="3.40.50.150">
    <property type="entry name" value="Vaccinia Virus protein VP39"/>
    <property type="match status" value="1"/>
</dbReference>
<keyword evidence="2 6" id="KW-0489">Methyltransferase</keyword>
<dbReference type="GO" id="GO:0008033">
    <property type="term" value="P:tRNA processing"/>
    <property type="evidence" value="ECO:0007669"/>
    <property type="project" value="UniProtKB-UniRule"/>
</dbReference>
<keyword evidence="3 6" id="KW-0808">Transferase</keyword>
<dbReference type="InterPro" id="IPR029063">
    <property type="entry name" value="SAM-dependent_MTases_sf"/>
</dbReference>
<evidence type="ECO:0000259" key="7">
    <source>
        <dbReference type="Pfam" id="PF05175"/>
    </source>
</evidence>
<reference evidence="9" key="1">
    <citation type="submission" date="2016-10" db="EMBL/GenBank/DDBJ databases">
        <authorList>
            <person name="Varghese N."/>
            <person name="Submissions S."/>
        </authorList>
    </citation>
    <scope>NUCLEOTIDE SEQUENCE [LARGE SCALE GENOMIC DNA]</scope>
    <source>
        <strain evidence="9">DSM 23317</strain>
    </source>
</reference>
<dbReference type="EC" id="2.1.1.223" evidence="6"/>
<dbReference type="GO" id="GO:0005737">
    <property type="term" value="C:cytoplasm"/>
    <property type="evidence" value="ECO:0007669"/>
    <property type="project" value="UniProtKB-SubCell"/>
</dbReference>
<dbReference type="GO" id="GO:0003676">
    <property type="term" value="F:nucleic acid binding"/>
    <property type="evidence" value="ECO:0007669"/>
    <property type="project" value="InterPro"/>
</dbReference>
<keyword evidence="1 6" id="KW-0963">Cytoplasm</keyword>
<sequence length="231" mass="25653">MGFTFKQFHIDDDRCGMKVSTDSILLGSWARLPQQGRILDAGAGSGLLALMCAQRTQAHIDAVELDAGACAQARDNARRSPWSDQVRVIRQEIGEFARTQTQSYHHVISNPPYFESGVVAPCPQRARARHGLPFNQLLDALVTRLHPEGRVSLVIPATALASLQQAMAERTLHLSRLTAVKTVAHKPDKLYLLELARQAVTCEQTQLVIHHHQGVYSDEFKHLTANFYLNG</sequence>
<evidence type="ECO:0000256" key="2">
    <source>
        <dbReference type="ARBA" id="ARBA00022603"/>
    </source>
</evidence>
<dbReference type="InterPro" id="IPR002052">
    <property type="entry name" value="DNA_methylase_N6_adenine_CS"/>
</dbReference>
<organism evidence="8 9">
    <name type="scientific">Ferrimonas sediminum</name>
    <dbReference type="NCBI Taxonomy" id="718193"/>
    <lineage>
        <taxon>Bacteria</taxon>
        <taxon>Pseudomonadati</taxon>
        <taxon>Pseudomonadota</taxon>
        <taxon>Gammaproteobacteria</taxon>
        <taxon>Alteromonadales</taxon>
        <taxon>Ferrimonadaceae</taxon>
        <taxon>Ferrimonas</taxon>
    </lineage>
</organism>
<evidence type="ECO:0000256" key="1">
    <source>
        <dbReference type="ARBA" id="ARBA00022490"/>
    </source>
</evidence>